<proteinExistence type="predicted"/>
<dbReference type="SUPFAM" id="SSF143631">
    <property type="entry name" value="ApbE-like"/>
    <property type="match status" value="1"/>
</dbReference>
<dbReference type="Proteomes" id="UP000199113">
    <property type="component" value="Unassembled WGS sequence"/>
</dbReference>
<accession>A0A1I0VEF6</accession>
<gene>
    <name evidence="11" type="ORF">SAMN05192575_101161</name>
</gene>
<protein>
    <recommendedName>
        <fullName evidence="3">FAD:protein FMN transferase</fullName>
        <ecNumber evidence="2">2.7.1.180</ecNumber>
    </recommendedName>
    <alternativeName>
        <fullName evidence="9">Flavin transferase</fullName>
    </alternativeName>
</protein>
<keyword evidence="8" id="KW-0460">Magnesium</keyword>
<keyword evidence="7" id="KW-0274">FAD</keyword>
<dbReference type="GO" id="GO:0016740">
    <property type="term" value="F:transferase activity"/>
    <property type="evidence" value="ECO:0007669"/>
    <property type="project" value="UniProtKB-KW"/>
</dbReference>
<sequence length="253" mass="26841">MTGVAAPTRRVEQVMGMPISLALRGRHADDQLGEQAWEAALTELRWVDEVFSTWRPDSQVSRLGRGEVTLAECHESVAEVLRLGDDARVSSGGAFDVCLSDRDGVRRLDPSGVVKGWAVDRAVAPLLALADTDVCLSAGGDMVCHVADPDGEPWLIGIEHPLDPTRLVARVPVHRGAVATSGSAHRGAHVVDARSGRPQEALASVTVIGARLTSVDIDATTALALGVDGPDWLRSRLRTGIVVWADGRAETVS</sequence>
<evidence type="ECO:0000256" key="2">
    <source>
        <dbReference type="ARBA" id="ARBA00011955"/>
    </source>
</evidence>
<dbReference type="InterPro" id="IPR024932">
    <property type="entry name" value="ApbE"/>
</dbReference>
<evidence type="ECO:0000256" key="1">
    <source>
        <dbReference type="ARBA" id="ARBA00001946"/>
    </source>
</evidence>
<dbReference type="AlphaFoldDB" id="A0A1I0VEF6"/>
<evidence type="ECO:0000313" key="11">
    <source>
        <dbReference type="EMBL" id="SFA74662.1"/>
    </source>
</evidence>
<keyword evidence="4" id="KW-0285">Flavoprotein</keyword>
<evidence type="ECO:0000313" key="12">
    <source>
        <dbReference type="Proteomes" id="UP000199113"/>
    </source>
</evidence>
<comment type="cofactor">
    <cofactor evidence="1">
        <name>Mg(2+)</name>
        <dbReference type="ChEBI" id="CHEBI:18420"/>
    </cofactor>
</comment>
<dbReference type="InterPro" id="IPR003374">
    <property type="entry name" value="ApbE-like_sf"/>
</dbReference>
<reference evidence="11" key="1">
    <citation type="submission" date="2016-10" db="EMBL/GenBank/DDBJ databases">
        <authorList>
            <person name="de Groot N.N."/>
        </authorList>
    </citation>
    <scope>NUCLEOTIDE SEQUENCE [LARGE SCALE GENOMIC DNA]</scope>
    <source>
        <strain evidence="11">CGMCC 1.10697</strain>
    </source>
</reference>
<evidence type="ECO:0000256" key="10">
    <source>
        <dbReference type="ARBA" id="ARBA00048540"/>
    </source>
</evidence>
<evidence type="ECO:0000256" key="4">
    <source>
        <dbReference type="ARBA" id="ARBA00022630"/>
    </source>
</evidence>
<dbReference type="Gene3D" id="3.10.520.10">
    <property type="entry name" value="ApbE-like domains"/>
    <property type="match status" value="2"/>
</dbReference>
<organism evidence="11 12">
    <name type="scientific">Nocardioides alpinus</name>
    <dbReference type="NCBI Taxonomy" id="748909"/>
    <lineage>
        <taxon>Bacteria</taxon>
        <taxon>Bacillati</taxon>
        <taxon>Actinomycetota</taxon>
        <taxon>Actinomycetes</taxon>
        <taxon>Propionibacteriales</taxon>
        <taxon>Nocardioidaceae</taxon>
        <taxon>Nocardioides</taxon>
    </lineage>
</organism>
<dbReference type="Pfam" id="PF02424">
    <property type="entry name" value="ApbE"/>
    <property type="match status" value="2"/>
</dbReference>
<keyword evidence="5" id="KW-0808">Transferase</keyword>
<dbReference type="PANTHER" id="PTHR30040">
    <property type="entry name" value="THIAMINE BIOSYNTHESIS LIPOPROTEIN APBE"/>
    <property type="match status" value="1"/>
</dbReference>
<evidence type="ECO:0000256" key="3">
    <source>
        <dbReference type="ARBA" id="ARBA00016337"/>
    </source>
</evidence>
<keyword evidence="6" id="KW-0479">Metal-binding</keyword>
<evidence type="ECO:0000256" key="6">
    <source>
        <dbReference type="ARBA" id="ARBA00022723"/>
    </source>
</evidence>
<evidence type="ECO:0000256" key="7">
    <source>
        <dbReference type="ARBA" id="ARBA00022827"/>
    </source>
</evidence>
<evidence type="ECO:0000256" key="8">
    <source>
        <dbReference type="ARBA" id="ARBA00022842"/>
    </source>
</evidence>
<keyword evidence="11" id="KW-0449">Lipoprotein</keyword>
<comment type="catalytic activity">
    <reaction evidence="10">
        <text>L-threonyl-[protein] + FAD = FMN-L-threonyl-[protein] + AMP + H(+)</text>
        <dbReference type="Rhea" id="RHEA:36847"/>
        <dbReference type="Rhea" id="RHEA-COMP:11060"/>
        <dbReference type="Rhea" id="RHEA-COMP:11061"/>
        <dbReference type="ChEBI" id="CHEBI:15378"/>
        <dbReference type="ChEBI" id="CHEBI:30013"/>
        <dbReference type="ChEBI" id="CHEBI:57692"/>
        <dbReference type="ChEBI" id="CHEBI:74257"/>
        <dbReference type="ChEBI" id="CHEBI:456215"/>
        <dbReference type="EC" id="2.7.1.180"/>
    </reaction>
</comment>
<dbReference type="EMBL" id="FOKC01000001">
    <property type="protein sequence ID" value="SFA74662.1"/>
    <property type="molecule type" value="Genomic_DNA"/>
</dbReference>
<dbReference type="EC" id="2.7.1.180" evidence="2"/>
<evidence type="ECO:0000256" key="9">
    <source>
        <dbReference type="ARBA" id="ARBA00031306"/>
    </source>
</evidence>
<name>A0A1I0VEF6_9ACTN</name>
<evidence type="ECO:0000256" key="5">
    <source>
        <dbReference type="ARBA" id="ARBA00022679"/>
    </source>
</evidence>
<dbReference type="GO" id="GO:0046872">
    <property type="term" value="F:metal ion binding"/>
    <property type="evidence" value="ECO:0007669"/>
    <property type="project" value="UniProtKB-KW"/>
</dbReference>
<dbReference type="PANTHER" id="PTHR30040:SF2">
    <property type="entry name" value="FAD:PROTEIN FMN TRANSFERASE"/>
    <property type="match status" value="1"/>
</dbReference>
<dbReference type="STRING" id="748909.SAMN05192575_101161"/>
<dbReference type="RefSeq" id="WP_231263144.1">
    <property type="nucleotide sequence ID" value="NZ_FOKC01000001.1"/>
</dbReference>